<comment type="domain">
    <text evidence="8">The N-terminal region contains the highly conserved SGGXDS motif, predicted to be a P-loop motif involved in ATP binding.</text>
</comment>
<dbReference type="PANTHER" id="PTHR43033">
    <property type="entry name" value="TRNA(ILE)-LYSIDINE SYNTHASE-RELATED"/>
    <property type="match status" value="1"/>
</dbReference>
<dbReference type="PANTHER" id="PTHR43033:SF1">
    <property type="entry name" value="TRNA(ILE)-LYSIDINE SYNTHASE-RELATED"/>
    <property type="match status" value="1"/>
</dbReference>
<dbReference type="Pfam" id="PF09179">
    <property type="entry name" value="TilS"/>
    <property type="match status" value="1"/>
</dbReference>
<feature type="domain" description="Lysidine-tRNA(Ile) synthetase C-terminal" evidence="9">
    <location>
        <begin position="388"/>
        <end position="462"/>
    </location>
</feature>
<dbReference type="Pfam" id="PF01171">
    <property type="entry name" value="ATP_bind_3"/>
    <property type="match status" value="1"/>
</dbReference>
<dbReference type="Pfam" id="PF11734">
    <property type="entry name" value="TilS_C"/>
    <property type="match status" value="1"/>
</dbReference>
<proteinExistence type="inferred from homology"/>
<evidence type="ECO:0000313" key="10">
    <source>
        <dbReference type="EMBL" id="SDI12551.1"/>
    </source>
</evidence>
<accession>A0A1G8I1C0</accession>
<evidence type="ECO:0000256" key="5">
    <source>
        <dbReference type="ARBA" id="ARBA00022741"/>
    </source>
</evidence>
<dbReference type="HAMAP" id="MF_01161">
    <property type="entry name" value="tRNA_Ile_lys_synt"/>
    <property type="match status" value="1"/>
</dbReference>
<dbReference type="SMART" id="SM00977">
    <property type="entry name" value="TilS_C"/>
    <property type="match status" value="1"/>
</dbReference>
<dbReference type="SUPFAM" id="SSF82829">
    <property type="entry name" value="MesJ substrate recognition domain-like"/>
    <property type="match status" value="1"/>
</dbReference>
<dbReference type="AlphaFoldDB" id="A0A1G8I1C0"/>
<dbReference type="GO" id="GO:0006400">
    <property type="term" value="P:tRNA modification"/>
    <property type="evidence" value="ECO:0007669"/>
    <property type="project" value="UniProtKB-UniRule"/>
</dbReference>
<dbReference type="RefSeq" id="WP_091275469.1">
    <property type="nucleotide sequence ID" value="NZ_FNDK01000022.1"/>
</dbReference>
<dbReference type="Proteomes" id="UP000199163">
    <property type="component" value="Unassembled WGS sequence"/>
</dbReference>
<dbReference type="SUPFAM" id="SSF56037">
    <property type="entry name" value="PheT/TilS domain"/>
    <property type="match status" value="1"/>
</dbReference>
<gene>
    <name evidence="8" type="primary">tilS</name>
    <name evidence="10" type="ORF">SAMN05192534_12249</name>
</gene>
<keyword evidence="6 8" id="KW-0067">ATP-binding</keyword>
<reference evidence="10 11" key="1">
    <citation type="submission" date="2016-10" db="EMBL/GenBank/DDBJ databases">
        <authorList>
            <person name="de Groot N.N."/>
        </authorList>
    </citation>
    <scope>NUCLEOTIDE SEQUENCE [LARGE SCALE GENOMIC DNA]</scope>
    <source>
        <strain evidence="10 11">DSM 21632</strain>
    </source>
</reference>
<keyword evidence="4 8" id="KW-0819">tRNA processing</keyword>
<dbReference type="GO" id="GO:0005737">
    <property type="term" value="C:cytoplasm"/>
    <property type="evidence" value="ECO:0007669"/>
    <property type="project" value="UniProtKB-SubCell"/>
</dbReference>
<evidence type="ECO:0000256" key="3">
    <source>
        <dbReference type="ARBA" id="ARBA00022598"/>
    </source>
</evidence>
<dbReference type="InterPro" id="IPR012796">
    <property type="entry name" value="Lysidine-tRNA-synth_C"/>
</dbReference>
<dbReference type="OrthoDB" id="9807403at2"/>
<dbReference type="Gene3D" id="3.30.465.60">
    <property type="match status" value="1"/>
</dbReference>
<dbReference type="Gene3D" id="3.40.50.620">
    <property type="entry name" value="HUPs"/>
    <property type="match status" value="1"/>
</dbReference>
<dbReference type="InterPro" id="IPR014729">
    <property type="entry name" value="Rossmann-like_a/b/a_fold"/>
</dbReference>
<sequence>MKQIVEQWIQDRGLMQEEQKVLAAVSGGPDSMALLHILLELQNEGKVKVMAAHVNHGLREETAQKDESFVHTWCEEHGVPCFSRSVSVREAMKEEGGGVQEQARRLRYAYFKEIMSKHNIGILATGHHADDQVETMLMKQVSGRSVLGDAGIAASRPFGSGRLIRPLLPVTKEDIYAYCREHNISFRVDESNTSDKYARNRFRKQVLPFLKQENNLVHQHFQEYFDWQREERAYIEHEAEKNLKHVIIAENDDFLTISREAWLALPLPLQRRSIHLILKYLCLGNVREISTLHIKQLIHLLNKTHPSFSLDWPGGVKVSRSYNHVTFTVKSRSRGKTDITDEHIVLSLGQEITYQRAVFLAERMQFASDMTSCADKLVLREDKDLFPLTVRPRISGDKIQLLGMNGTKKVNRIFIDEKIPRDQRDQWPVVTDAKGEVLWIPYLRKSARHVQHPEPHAHYILLTCKGNMGGSLKKYV</sequence>
<keyword evidence="5 8" id="KW-0547">Nucleotide-binding</keyword>
<keyword evidence="3 8" id="KW-0436">Ligase</keyword>
<dbReference type="NCBIfam" id="TIGR02433">
    <property type="entry name" value="lysidine_TilS_C"/>
    <property type="match status" value="1"/>
</dbReference>
<evidence type="ECO:0000313" key="11">
    <source>
        <dbReference type="Proteomes" id="UP000199163"/>
    </source>
</evidence>
<protein>
    <recommendedName>
        <fullName evidence="8">tRNA(Ile)-lysidine synthase</fullName>
        <ecNumber evidence="8">6.3.4.19</ecNumber>
    </recommendedName>
    <alternativeName>
        <fullName evidence="8">tRNA(Ile)-2-lysyl-cytidine synthase</fullName>
    </alternativeName>
    <alternativeName>
        <fullName evidence="8">tRNA(Ile)-lysidine synthetase</fullName>
    </alternativeName>
</protein>
<dbReference type="InterPro" id="IPR012094">
    <property type="entry name" value="tRNA_Ile_lys_synt"/>
</dbReference>
<evidence type="ECO:0000256" key="6">
    <source>
        <dbReference type="ARBA" id="ARBA00022840"/>
    </source>
</evidence>
<evidence type="ECO:0000256" key="8">
    <source>
        <dbReference type="HAMAP-Rule" id="MF_01161"/>
    </source>
</evidence>
<feature type="binding site" evidence="8">
    <location>
        <begin position="26"/>
        <end position="31"/>
    </location>
    <ligand>
        <name>ATP</name>
        <dbReference type="ChEBI" id="CHEBI:30616"/>
    </ligand>
</feature>
<evidence type="ECO:0000256" key="4">
    <source>
        <dbReference type="ARBA" id="ARBA00022694"/>
    </source>
</evidence>
<dbReference type="CDD" id="cd01992">
    <property type="entry name" value="TilS_N"/>
    <property type="match status" value="1"/>
</dbReference>
<comment type="function">
    <text evidence="8">Ligates lysine onto the cytidine present at position 34 of the AUA codon-specific tRNA(Ile) that contains the anticodon CAU, in an ATP-dependent manner. Cytidine is converted to lysidine, thus changing the amino acid specificity of the tRNA from methionine to isoleucine.</text>
</comment>
<keyword evidence="11" id="KW-1185">Reference proteome</keyword>
<evidence type="ECO:0000256" key="1">
    <source>
        <dbReference type="ARBA" id="ARBA00004496"/>
    </source>
</evidence>
<evidence type="ECO:0000259" key="9">
    <source>
        <dbReference type="SMART" id="SM00977"/>
    </source>
</evidence>
<evidence type="ECO:0000256" key="7">
    <source>
        <dbReference type="ARBA" id="ARBA00048539"/>
    </source>
</evidence>
<dbReference type="GO" id="GO:0032267">
    <property type="term" value="F:tRNA(Ile)-lysidine synthase activity"/>
    <property type="evidence" value="ECO:0007669"/>
    <property type="project" value="UniProtKB-EC"/>
</dbReference>
<dbReference type="SUPFAM" id="SSF52402">
    <property type="entry name" value="Adenine nucleotide alpha hydrolases-like"/>
    <property type="match status" value="1"/>
</dbReference>
<comment type="subcellular location">
    <subcellularLocation>
        <location evidence="1 8">Cytoplasm</location>
    </subcellularLocation>
</comment>
<organism evidence="10 11">
    <name type="scientific">Alteribacillus persepolensis</name>
    <dbReference type="NCBI Taxonomy" id="568899"/>
    <lineage>
        <taxon>Bacteria</taxon>
        <taxon>Bacillati</taxon>
        <taxon>Bacillota</taxon>
        <taxon>Bacilli</taxon>
        <taxon>Bacillales</taxon>
        <taxon>Bacillaceae</taxon>
        <taxon>Alteribacillus</taxon>
    </lineage>
</organism>
<evidence type="ECO:0000256" key="2">
    <source>
        <dbReference type="ARBA" id="ARBA00022490"/>
    </source>
</evidence>
<dbReference type="InterPro" id="IPR011063">
    <property type="entry name" value="TilS/TtcA_N"/>
</dbReference>
<keyword evidence="2 8" id="KW-0963">Cytoplasm</keyword>
<dbReference type="GO" id="GO:0005524">
    <property type="term" value="F:ATP binding"/>
    <property type="evidence" value="ECO:0007669"/>
    <property type="project" value="UniProtKB-UniRule"/>
</dbReference>
<dbReference type="InterPro" id="IPR012795">
    <property type="entry name" value="tRNA_Ile_lys_synt_N"/>
</dbReference>
<name>A0A1G8I1C0_9BACI</name>
<dbReference type="EC" id="6.3.4.19" evidence="8"/>
<dbReference type="EMBL" id="FNDK01000022">
    <property type="protein sequence ID" value="SDI12551.1"/>
    <property type="molecule type" value="Genomic_DNA"/>
</dbReference>
<dbReference type="NCBIfam" id="TIGR02432">
    <property type="entry name" value="lysidine_TilS_N"/>
    <property type="match status" value="1"/>
</dbReference>
<comment type="catalytic activity">
    <reaction evidence="7 8">
        <text>cytidine(34) in tRNA(Ile2) + L-lysine + ATP = lysidine(34) in tRNA(Ile2) + AMP + diphosphate + H(+)</text>
        <dbReference type="Rhea" id="RHEA:43744"/>
        <dbReference type="Rhea" id="RHEA-COMP:10625"/>
        <dbReference type="Rhea" id="RHEA-COMP:10670"/>
        <dbReference type="ChEBI" id="CHEBI:15378"/>
        <dbReference type="ChEBI" id="CHEBI:30616"/>
        <dbReference type="ChEBI" id="CHEBI:32551"/>
        <dbReference type="ChEBI" id="CHEBI:33019"/>
        <dbReference type="ChEBI" id="CHEBI:82748"/>
        <dbReference type="ChEBI" id="CHEBI:83665"/>
        <dbReference type="ChEBI" id="CHEBI:456215"/>
        <dbReference type="EC" id="6.3.4.19"/>
    </reaction>
</comment>
<dbReference type="STRING" id="568899.SAMN05192534_12249"/>
<comment type="similarity">
    <text evidence="8">Belongs to the tRNA(Ile)-lysidine synthase family.</text>
</comment>
<dbReference type="InterPro" id="IPR015262">
    <property type="entry name" value="tRNA_Ile_lys_synt_subst-bd"/>
</dbReference>